<feature type="binding site" evidence="13">
    <location>
        <begin position="229"/>
        <end position="232"/>
    </location>
    <ligand>
        <name>substrate</name>
    </ligand>
</feature>
<evidence type="ECO:0000313" key="19">
    <source>
        <dbReference type="Proteomes" id="UP001353858"/>
    </source>
</evidence>
<sequence length="724" mass="79057">MQINNYQILNYSFFVLCLIVSVNSKTIPIVINTWAYPEATKAAWESLMRGGNRIDAIHIGCGKCEEIQCGDAVGPGGCPDENGETTLDSLIFDGASMDMGAVAGLRRIKNAVGVARRVLDRTSHSLIVGDQATKFAKQMGFYEESLTTARSANEWKEWKNHNCQPNFWKNVAPDPLKSCGPYKPVPSKLDSSSNTRIGHDTIGMLVIDNEGDIAAGTSTNGLTHKIPGRVGDSPIPGAGAYAVNDVGAACSTGDGDKMMRFLPSFHAIEELRKGTTPKKAAEMAVARIRKIYPKFFGAVLVCDKNGDYGAACNGMEMPRKRVLKTNRVLIDEANMKQAIIKVFNGTYSERRAAIIYEIRRTTLQSKIKRILSKYTKESYLTHNGERADDSGNDSIDEDSPKYSRVDSSNPIVLTTWAFPEATSVAWNELLKGGNRIDALEAGCSKCEELQCDGTVGYGGSPDENGETTLDALFFDGVNMNMGAVGGLRRVKNAMSVARRVLENTEHSFLIGDLATRFAKQMGFKEEALSTNNSISMWREWKNNNCNPNFWKNVKPDPLRSCGPYQPISENSVYFNRKLFDSHNHDTIGMIVVDGYNKIAAGTSTNGANHKIPGRVGDSPIPGAGAYADNDVGAAVATGNGDVMMRFLPSFLAVEEMRRGSTPLEASRIAVKRISDKYPNFAGAVLAVNRNGEYAAACNGMNEFPYSVIRQGWDQVIVNLVKCKI</sequence>
<dbReference type="GO" id="GO:0008233">
    <property type="term" value="F:peptidase activity"/>
    <property type="evidence" value="ECO:0007669"/>
    <property type="project" value="UniProtKB-KW"/>
</dbReference>
<evidence type="ECO:0000256" key="12">
    <source>
        <dbReference type="PIRSR" id="PIRSR600246-1"/>
    </source>
</evidence>
<keyword evidence="5" id="KW-0068">Autocatalytic cleavage</keyword>
<evidence type="ECO:0000256" key="5">
    <source>
        <dbReference type="ARBA" id="ARBA00022813"/>
    </source>
</evidence>
<dbReference type="GO" id="GO:0006508">
    <property type="term" value="P:proteolysis"/>
    <property type="evidence" value="ECO:0007669"/>
    <property type="project" value="UniProtKB-KW"/>
</dbReference>
<evidence type="ECO:0000256" key="6">
    <source>
        <dbReference type="ARBA" id="ARBA00050421"/>
    </source>
</evidence>
<accession>A0AAN7Q6P4</accession>
<evidence type="ECO:0000256" key="8">
    <source>
        <dbReference type="ARBA" id="ARBA00066729"/>
    </source>
</evidence>
<evidence type="ECO:0000256" key="9">
    <source>
        <dbReference type="ARBA" id="ARBA00078726"/>
    </source>
</evidence>
<protein>
    <recommendedName>
        <fullName evidence="8">N(4)-(beta-N-acetylglucosaminyl)-L-asparaginase</fullName>
        <ecNumber evidence="8">3.5.1.26</ecNumber>
    </recommendedName>
    <alternativeName>
        <fullName evidence="10">Aspartylglucosaminidase</fullName>
    </alternativeName>
    <alternativeName>
        <fullName evidence="9">Glycosylasparaginase</fullName>
    </alternativeName>
    <alternativeName>
        <fullName evidence="11">N4-(N-acetyl-beta-glucosaminyl)-L-asparagine amidase</fullName>
    </alternativeName>
</protein>
<feature type="domain" description="HTH psq-type" evidence="17">
    <location>
        <begin position="332"/>
        <end position="369"/>
    </location>
</feature>
<organism evidence="18 19">
    <name type="scientific">Aquatica leii</name>
    <dbReference type="NCBI Taxonomy" id="1421715"/>
    <lineage>
        <taxon>Eukaryota</taxon>
        <taxon>Metazoa</taxon>
        <taxon>Ecdysozoa</taxon>
        <taxon>Arthropoda</taxon>
        <taxon>Hexapoda</taxon>
        <taxon>Insecta</taxon>
        <taxon>Pterygota</taxon>
        <taxon>Neoptera</taxon>
        <taxon>Endopterygota</taxon>
        <taxon>Coleoptera</taxon>
        <taxon>Polyphaga</taxon>
        <taxon>Elateriformia</taxon>
        <taxon>Elateroidea</taxon>
        <taxon>Lampyridae</taxon>
        <taxon>Luciolinae</taxon>
        <taxon>Aquatica</taxon>
    </lineage>
</organism>
<reference evidence="19" key="1">
    <citation type="submission" date="2023-01" db="EMBL/GenBank/DDBJ databases">
        <title>Key to firefly adult light organ development and bioluminescence: homeobox transcription factors regulate luciferase expression and transportation to peroxisome.</title>
        <authorList>
            <person name="Fu X."/>
        </authorList>
    </citation>
    <scope>NUCLEOTIDE SEQUENCE [LARGE SCALE GENOMIC DNA]</scope>
</reference>
<proteinExistence type="inferred from homology"/>
<evidence type="ECO:0000256" key="13">
    <source>
        <dbReference type="PIRSR" id="PIRSR600246-2"/>
    </source>
</evidence>
<dbReference type="InterPro" id="IPR009057">
    <property type="entry name" value="Homeodomain-like_sf"/>
</dbReference>
<dbReference type="PANTHER" id="PTHR10188">
    <property type="entry name" value="L-ASPARAGINASE"/>
    <property type="match status" value="1"/>
</dbReference>
<evidence type="ECO:0000256" key="16">
    <source>
        <dbReference type="SAM" id="SignalP"/>
    </source>
</evidence>
<dbReference type="InterPro" id="IPR007889">
    <property type="entry name" value="HTH_Psq"/>
</dbReference>
<dbReference type="SUPFAM" id="SSF46689">
    <property type="entry name" value="Homeodomain-like"/>
    <property type="match status" value="1"/>
</dbReference>
<dbReference type="SUPFAM" id="SSF56235">
    <property type="entry name" value="N-terminal nucleophile aminohydrolases (Ntn hydrolases)"/>
    <property type="match status" value="2"/>
</dbReference>
<dbReference type="GO" id="GO:0005634">
    <property type="term" value="C:nucleus"/>
    <property type="evidence" value="ECO:0007669"/>
    <property type="project" value="UniProtKB-SubCell"/>
</dbReference>
<comment type="catalytic activity">
    <reaction evidence="6">
        <text>N(4)-(beta-N-acetyl-D-glucosaminyl)-L-asparagine + H2O = N-acetyl-beta-D-glucosaminylamine + L-aspartate + H(+)</text>
        <dbReference type="Rhea" id="RHEA:11544"/>
        <dbReference type="ChEBI" id="CHEBI:15377"/>
        <dbReference type="ChEBI" id="CHEBI:15378"/>
        <dbReference type="ChEBI" id="CHEBI:15947"/>
        <dbReference type="ChEBI" id="CHEBI:29991"/>
        <dbReference type="ChEBI" id="CHEBI:58080"/>
        <dbReference type="EC" id="3.5.1.26"/>
    </reaction>
</comment>
<feature type="region of interest" description="Disordered" evidence="15">
    <location>
        <begin position="382"/>
        <end position="405"/>
    </location>
</feature>
<keyword evidence="3" id="KW-0645">Protease</keyword>
<dbReference type="Gene3D" id="1.10.10.60">
    <property type="entry name" value="Homeodomain-like"/>
    <property type="match status" value="1"/>
</dbReference>
<dbReference type="CDD" id="cd04513">
    <property type="entry name" value="Glycosylasparaginase"/>
    <property type="match status" value="2"/>
</dbReference>
<dbReference type="Pfam" id="PF01112">
    <property type="entry name" value="Asparaginase_2"/>
    <property type="match status" value="2"/>
</dbReference>
<feature type="chain" id="PRO_5043017402" description="N(4)-(beta-N-acetylglucosaminyl)-L-asparaginase" evidence="16">
    <location>
        <begin position="25"/>
        <end position="724"/>
    </location>
</feature>
<comment type="function">
    <text evidence="7">Cleaves the GlcNAc-Asn bond which joins oligosaccharides to the peptide of asparagine-linked glycoproteins.</text>
</comment>
<feature type="site" description="Cleavage; by autolysis" evidence="14">
    <location>
        <begin position="200"/>
        <end position="201"/>
    </location>
</feature>
<name>A0AAN7Q6P4_9COLE</name>
<keyword evidence="4" id="KW-0378">Hydrolase</keyword>
<comment type="subcellular location">
    <subcellularLocation>
        <location evidence="1">Nucleus</location>
    </subcellularLocation>
</comment>
<feature type="active site" description="Nucleophile" evidence="12">
    <location>
        <position position="201"/>
    </location>
</feature>
<dbReference type="FunFam" id="3.60.20.30:FF:000003">
    <property type="entry name" value="N(4)-(Beta-N-acetylglucosaminyl)-L-asparaginase isoform X1"/>
    <property type="match status" value="2"/>
</dbReference>
<keyword evidence="19" id="KW-1185">Reference proteome</keyword>
<dbReference type="Gene3D" id="3.60.20.30">
    <property type="entry name" value="(Glycosyl)asparaginase"/>
    <property type="match status" value="2"/>
</dbReference>
<dbReference type="GO" id="GO:0003677">
    <property type="term" value="F:DNA binding"/>
    <property type="evidence" value="ECO:0007669"/>
    <property type="project" value="InterPro"/>
</dbReference>
<evidence type="ECO:0000256" key="4">
    <source>
        <dbReference type="ARBA" id="ARBA00022801"/>
    </source>
</evidence>
<dbReference type="InterPro" id="IPR000246">
    <property type="entry name" value="Peptidase_T2"/>
</dbReference>
<dbReference type="AlphaFoldDB" id="A0AAN7Q6P4"/>
<keyword evidence="16" id="KW-0732">Signal</keyword>
<evidence type="ECO:0000256" key="7">
    <source>
        <dbReference type="ARBA" id="ARBA00053295"/>
    </source>
</evidence>
<dbReference type="EMBL" id="JARPUR010000001">
    <property type="protein sequence ID" value="KAK4887569.1"/>
    <property type="molecule type" value="Genomic_DNA"/>
</dbReference>
<evidence type="ECO:0000313" key="18">
    <source>
        <dbReference type="EMBL" id="KAK4887569.1"/>
    </source>
</evidence>
<feature type="signal peptide" evidence="16">
    <location>
        <begin position="1"/>
        <end position="24"/>
    </location>
</feature>
<dbReference type="Pfam" id="PF05225">
    <property type="entry name" value="HTH_psq"/>
    <property type="match status" value="1"/>
</dbReference>
<dbReference type="PANTHER" id="PTHR10188:SF6">
    <property type="entry name" value="N(4)-(BETA-N-ACETYLGLUCOSAMINYL)-L-ASPARAGINASE"/>
    <property type="match status" value="1"/>
</dbReference>
<feature type="binding site" evidence="13">
    <location>
        <begin position="252"/>
        <end position="255"/>
    </location>
    <ligand>
        <name>substrate</name>
    </ligand>
</feature>
<evidence type="ECO:0000256" key="15">
    <source>
        <dbReference type="SAM" id="MobiDB-lite"/>
    </source>
</evidence>
<dbReference type="InterPro" id="IPR029055">
    <property type="entry name" value="Ntn_hydrolases_N"/>
</dbReference>
<gene>
    <name evidence="18" type="ORF">RN001_003840</name>
</gene>
<evidence type="ECO:0000256" key="1">
    <source>
        <dbReference type="ARBA" id="ARBA00004123"/>
    </source>
</evidence>
<dbReference type="GO" id="GO:0005764">
    <property type="term" value="C:lysosome"/>
    <property type="evidence" value="ECO:0007669"/>
    <property type="project" value="TreeGrafter"/>
</dbReference>
<dbReference type="EC" id="3.5.1.26" evidence="8"/>
<evidence type="ECO:0000256" key="2">
    <source>
        <dbReference type="ARBA" id="ARBA00010872"/>
    </source>
</evidence>
<evidence type="ECO:0000259" key="17">
    <source>
        <dbReference type="Pfam" id="PF05225"/>
    </source>
</evidence>
<comment type="similarity">
    <text evidence="2">Belongs to the Ntn-hydrolase family.</text>
</comment>
<evidence type="ECO:0000256" key="3">
    <source>
        <dbReference type="ARBA" id="ARBA00022670"/>
    </source>
</evidence>
<evidence type="ECO:0000256" key="10">
    <source>
        <dbReference type="ARBA" id="ARBA00079301"/>
    </source>
</evidence>
<evidence type="ECO:0000256" key="14">
    <source>
        <dbReference type="PIRSR" id="PIRSR600246-3"/>
    </source>
</evidence>
<dbReference type="Proteomes" id="UP001353858">
    <property type="component" value="Unassembled WGS sequence"/>
</dbReference>
<dbReference type="GO" id="GO:0003948">
    <property type="term" value="F:N4-(beta-N-acetylglucosaminyl)-L-asparaginase activity"/>
    <property type="evidence" value="ECO:0007669"/>
    <property type="project" value="UniProtKB-EC"/>
</dbReference>
<evidence type="ECO:0000256" key="11">
    <source>
        <dbReference type="ARBA" id="ARBA00080645"/>
    </source>
</evidence>
<comment type="caution">
    <text evidence="18">The sequence shown here is derived from an EMBL/GenBank/DDBJ whole genome shotgun (WGS) entry which is preliminary data.</text>
</comment>